<comment type="caution">
    <text evidence="1">The sequence shown here is derived from an EMBL/GenBank/DDBJ whole genome shotgun (WGS) entry which is preliminary data.</text>
</comment>
<sequence>MYSPVPELNELAALQERTGSHFLSRGFELVEYGDRMSFEALGLTDPEFLSRLIIFAMANGSGSNYALWRVDDRDDLAALPIIALGDEGGEHVVARDLPELFRLLTCDVDPLIGHDEVSYEAYGDHEPSGGHEAFVDWVRTRFGLEPTTDPAAVVTAAQREYGARFDVWVKPFLEPLGYC</sequence>
<dbReference type="EMBL" id="JAAATY010000007">
    <property type="protein sequence ID" value="NRN65593.1"/>
    <property type="molecule type" value="Genomic_DNA"/>
</dbReference>
<gene>
    <name evidence="1" type="ORF">GC106_28040</name>
</gene>
<dbReference type="Proteomes" id="UP000763557">
    <property type="component" value="Unassembled WGS sequence"/>
</dbReference>
<evidence type="ECO:0008006" key="3">
    <source>
        <dbReference type="Google" id="ProtNLM"/>
    </source>
</evidence>
<name>A0ABX2F411_9PSEU</name>
<protein>
    <recommendedName>
        <fullName evidence="3">SUKH-4 immunity protein of toxin-antitoxin system</fullName>
    </recommendedName>
</protein>
<accession>A0ABX2F411</accession>
<reference evidence="1 2" key="1">
    <citation type="submission" date="2020-01" db="EMBL/GenBank/DDBJ databases">
        <title>Kibdelosporangium persica a novel Actinomycetes from a hot desert in Iran.</title>
        <authorList>
            <person name="Safaei N."/>
            <person name="Zaburannyi N."/>
            <person name="Mueller R."/>
            <person name="Wink J."/>
        </authorList>
    </citation>
    <scope>NUCLEOTIDE SEQUENCE [LARGE SCALE GENOMIC DNA]</scope>
    <source>
        <strain evidence="1 2">4NS15</strain>
    </source>
</reference>
<evidence type="ECO:0000313" key="1">
    <source>
        <dbReference type="EMBL" id="NRN65593.1"/>
    </source>
</evidence>
<evidence type="ECO:0000313" key="2">
    <source>
        <dbReference type="Proteomes" id="UP000763557"/>
    </source>
</evidence>
<keyword evidence="2" id="KW-1185">Reference proteome</keyword>
<proteinExistence type="predicted"/>
<organism evidence="1 2">
    <name type="scientific">Kibdelosporangium persicum</name>
    <dbReference type="NCBI Taxonomy" id="2698649"/>
    <lineage>
        <taxon>Bacteria</taxon>
        <taxon>Bacillati</taxon>
        <taxon>Actinomycetota</taxon>
        <taxon>Actinomycetes</taxon>
        <taxon>Pseudonocardiales</taxon>
        <taxon>Pseudonocardiaceae</taxon>
        <taxon>Kibdelosporangium</taxon>
    </lineage>
</organism>